<proteinExistence type="predicted"/>
<dbReference type="EMBL" id="KL142372">
    <property type="protein sequence ID" value="KDR80462.1"/>
    <property type="molecule type" value="Genomic_DNA"/>
</dbReference>
<organism evidence="2 3">
    <name type="scientific">Galerina marginata (strain CBS 339.88)</name>
    <dbReference type="NCBI Taxonomy" id="685588"/>
    <lineage>
        <taxon>Eukaryota</taxon>
        <taxon>Fungi</taxon>
        <taxon>Dikarya</taxon>
        <taxon>Basidiomycota</taxon>
        <taxon>Agaricomycotina</taxon>
        <taxon>Agaricomycetes</taxon>
        <taxon>Agaricomycetidae</taxon>
        <taxon>Agaricales</taxon>
        <taxon>Agaricineae</taxon>
        <taxon>Strophariaceae</taxon>
        <taxon>Galerina</taxon>
    </lineage>
</organism>
<dbReference type="STRING" id="685588.A0A067TDS1"/>
<protein>
    <submittedName>
        <fullName evidence="2">Uncharacterized protein</fullName>
    </submittedName>
</protein>
<feature type="region of interest" description="Disordered" evidence="1">
    <location>
        <begin position="1"/>
        <end position="61"/>
    </location>
</feature>
<dbReference type="AlphaFoldDB" id="A0A067TDS1"/>
<dbReference type="Pfam" id="PF18759">
    <property type="entry name" value="Plavaka"/>
    <property type="match status" value="1"/>
</dbReference>
<accession>A0A067TDS1</accession>
<dbReference type="OrthoDB" id="3022188at2759"/>
<evidence type="ECO:0000313" key="3">
    <source>
        <dbReference type="Proteomes" id="UP000027222"/>
    </source>
</evidence>
<evidence type="ECO:0000256" key="1">
    <source>
        <dbReference type="SAM" id="MobiDB-lite"/>
    </source>
</evidence>
<feature type="compositionally biased region" description="Basic and acidic residues" evidence="1">
    <location>
        <begin position="21"/>
        <end position="32"/>
    </location>
</feature>
<feature type="non-terminal residue" evidence="2">
    <location>
        <position position="317"/>
    </location>
</feature>
<keyword evidence="3" id="KW-1185">Reference proteome</keyword>
<feature type="compositionally biased region" description="Basic and acidic residues" evidence="1">
    <location>
        <begin position="1"/>
        <end position="12"/>
    </location>
</feature>
<evidence type="ECO:0000313" key="2">
    <source>
        <dbReference type="EMBL" id="KDR80462.1"/>
    </source>
</evidence>
<dbReference type="Proteomes" id="UP000027222">
    <property type="component" value="Unassembled WGS sequence"/>
</dbReference>
<feature type="compositionally biased region" description="Polar residues" evidence="1">
    <location>
        <begin position="44"/>
        <end position="60"/>
    </location>
</feature>
<reference evidence="3" key="1">
    <citation type="journal article" date="2014" name="Proc. Natl. Acad. Sci. U.S.A.">
        <title>Extensive sampling of basidiomycete genomes demonstrates inadequacy of the white-rot/brown-rot paradigm for wood decay fungi.</title>
        <authorList>
            <person name="Riley R."/>
            <person name="Salamov A.A."/>
            <person name="Brown D.W."/>
            <person name="Nagy L.G."/>
            <person name="Floudas D."/>
            <person name="Held B.W."/>
            <person name="Levasseur A."/>
            <person name="Lombard V."/>
            <person name="Morin E."/>
            <person name="Otillar R."/>
            <person name="Lindquist E.A."/>
            <person name="Sun H."/>
            <person name="LaButti K.M."/>
            <person name="Schmutz J."/>
            <person name="Jabbour D."/>
            <person name="Luo H."/>
            <person name="Baker S.E."/>
            <person name="Pisabarro A.G."/>
            <person name="Walton J.D."/>
            <person name="Blanchette R.A."/>
            <person name="Henrissat B."/>
            <person name="Martin F."/>
            <person name="Cullen D."/>
            <person name="Hibbett D.S."/>
            <person name="Grigoriev I.V."/>
        </authorList>
    </citation>
    <scope>NUCLEOTIDE SEQUENCE [LARGE SCALE GENOMIC DNA]</scope>
    <source>
        <strain evidence="3">CBS 339.88</strain>
    </source>
</reference>
<dbReference type="HOGENOM" id="CLU_878669_0_0_1"/>
<name>A0A067TDS1_GALM3</name>
<sequence>MDHEARGVDRTAARSLNNERQGYENRDERFAIDVDAPFEIDDFSMNTDDNSSFREASNPQPLLENPDKYGPHLPEAFLKIIPHPKSANQEPSIIPLIGNSTTSTEYDAAPYVPQPQERPWAPFRTLEDFEVTEIAVASLMSKNVITKFLSGVTGKWSDGKSRVTLRKYSDMDAALFSARKYVVQFKCDEVFAEFNGKVYNFKFKYRDPWDYISSLAGDESLMSVHMWNSVKKYYCEGDFEEQIYDEPNTAETWCNVDSELPEPDPYPHCFVPLHFWLDKGMVTRHVKKYPMVVRATWLPRNIRNASGNGGGLLLGYM</sequence>
<gene>
    <name evidence="2" type="ORF">GALMADRAFT_117237</name>
</gene>
<dbReference type="InterPro" id="IPR041078">
    <property type="entry name" value="Plavaka"/>
</dbReference>